<dbReference type="SUPFAM" id="SSF52540">
    <property type="entry name" value="P-loop containing nucleoside triphosphate hydrolases"/>
    <property type="match status" value="1"/>
</dbReference>
<protein>
    <recommendedName>
        <fullName evidence="6">Cell division protein ZapE</fullName>
    </recommendedName>
</protein>
<feature type="region of interest" description="Disordered" evidence="3">
    <location>
        <begin position="64"/>
        <end position="123"/>
    </location>
</feature>
<reference evidence="4 5" key="1">
    <citation type="journal article" date="2008" name="Proc. Natl. Acad. Sci. U.S.A.">
        <title>Nitrogen fixation island and rhizosphere competence traits in the genome of root-associated Pseudomonas stutzeri A1501.</title>
        <authorList>
            <person name="Yan Y."/>
            <person name="Yang J."/>
            <person name="Dou Y."/>
            <person name="Chen M."/>
            <person name="Ping S."/>
            <person name="Peng J."/>
            <person name="Lu W."/>
            <person name="Zhang W."/>
            <person name="Yao Z."/>
            <person name="Li H."/>
            <person name="Liu W."/>
            <person name="He S."/>
            <person name="Geng L."/>
            <person name="Zhang X."/>
            <person name="Yang F."/>
            <person name="Yu H."/>
            <person name="Zhan Y."/>
            <person name="Li D."/>
            <person name="Lin Z."/>
            <person name="Wang Y."/>
            <person name="Elmerich C."/>
            <person name="Lin M."/>
            <person name="Jin Q."/>
        </authorList>
    </citation>
    <scope>NUCLEOTIDE SEQUENCE [LARGE SCALE GENOMIC DNA]</scope>
    <source>
        <strain evidence="4 5">A1501</strain>
    </source>
</reference>
<evidence type="ECO:0000256" key="2">
    <source>
        <dbReference type="ARBA" id="ARBA00022840"/>
    </source>
</evidence>
<name>A4VLL6_STUS1</name>
<feature type="region of interest" description="Disordered" evidence="3">
    <location>
        <begin position="202"/>
        <end position="268"/>
    </location>
</feature>
<dbReference type="GO" id="GO:0032153">
    <property type="term" value="C:cell division site"/>
    <property type="evidence" value="ECO:0007669"/>
    <property type="project" value="TreeGrafter"/>
</dbReference>
<evidence type="ECO:0000313" key="4">
    <source>
        <dbReference type="EMBL" id="ABP79867.1"/>
    </source>
</evidence>
<dbReference type="PANTHER" id="PTHR12169:SF6">
    <property type="entry name" value="AFG1-LIKE ATPASE"/>
    <property type="match status" value="1"/>
</dbReference>
<evidence type="ECO:0000256" key="3">
    <source>
        <dbReference type="SAM" id="MobiDB-lite"/>
    </source>
</evidence>
<dbReference type="GO" id="GO:0016887">
    <property type="term" value="F:ATP hydrolysis activity"/>
    <property type="evidence" value="ECO:0007669"/>
    <property type="project" value="InterPro"/>
</dbReference>
<dbReference type="AlphaFoldDB" id="A4VLL6"/>
<proteinExistence type="predicted"/>
<sequence>MKGWRPAITCGYARGWRRAAHASASYRTVPGDSANRQPHCRGRAAAYLPAGGEQDSQACRAAAGLRPVRSGARQTAAHRRGATAAAADRAPRHRPAEPAPPGGQSRARRRPSPASDLYPRTGPGAAADGLAALARAFSAHRLPARHSAHRGDRRGLAATRGGPRPDAAGSGTPRPVQPHAHRRTHAGDCAARVLGARGAAHASPVAGAGGPGADRPGYPRCPWQPAAGASRRARPAAARGHLGADLSAGAPAGIGGAGRGPGRSIHRAGDRWRRGADAFARARHQRAALCPHPGARAAAAGAGNAARCTRRAGRAIAAGRACLSEGRYHERFAPMTMHDDSPLQRYQQALAQGGFVPDPAQQHAAQLLEACHQALRCADGAPSGVYLWGPVGRGKTWLMDIFHACVPVPARRQHFHHFMRWVHVRLYQLNGTADPLQALAKALSEEIRVLCFDELFVGDIGDAIILGRLFQVLFEHGVVVVATSNQPPEQLYADGFNRERFLPAIDAIVRHMQVLSVDGDTDHRLHPGAAQRRYWVAAPGAASALAAVFANLAGGPGSGEPLSLGRRPLAVVRHDQAVLWCRFADLCEQPFSALDFIELCDRFAAILISDVPRLGGAPREGRIARGTEDAATRVVAGDRQLPTLAARDDAVRRFIALVDECYDRRIPLYIEAEVALDELYTEGYLAFPFRRTLSRLREMQLQRFGHGHLSQSR</sequence>
<dbReference type="Pfam" id="PF03969">
    <property type="entry name" value="AFG1_ATPase"/>
    <property type="match status" value="2"/>
</dbReference>
<feature type="compositionally biased region" description="Gly residues" evidence="3">
    <location>
        <begin position="252"/>
        <end position="261"/>
    </location>
</feature>
<dbReference type="GO" id="GO:0005737">
    <property type="term" value="C:cytoplasm"/>
    <property type="evidence" value="ECO:0007669"/>
    <property type="project" value="TreeGrafter"/>
</dbReference>
<evidence type="ECO:0000256" key="1">
    <source>
        <dbReference type="ARBA" id="ARBA00022741"/>
    </source>
</evidence>
<dbReference type="GO" id="GO:0051301">
    <property type="term" value="P:cell division"/>
    <property type="evidence" value="ECO:0007669"/>
    <property type="project" value="TreeGrafter"/>
</dbReference>
<dbReference type="Proteomes" id="UP000000233">
    <property type="component" value="Chromosome"/>
</dbReference>
<evidence type="ECO:0000313" key="5">
    <source>
        <dbReference type="Proteomes" id="UP000000233"/>
    </source>
</evidence>
<feature type="region of interest" description="Disordered" evidence="3">
    <location>
        <begin position="141"/>
        <end position="184"/>
    </location>
</feature>
<dbReference type="HOGENOM" id="CLU_387259_0_0_6"/>
<dbReference type="InterPro" id="IPR005654">
    <property type="entry name" value="ATPase_AFG1-like"/>
</dbReference>
<dbReference type="Gene3D" id="3.40.50.300">
    <property type="entry name" value="P-loop containing nucleotide triphosphate hydrolases"/>
    <property type="match status" value="1"/>
</dbReference>
<dbReference type="InterPro" id="IPR027417">
    <property type="entry name" value="P-loop_NTPase"/>
</dbReference>
<keyword evidence="1" id="KW-0547">Nucleotide-binding</keyword>
<dbReference type="EMBL" id="CP000304">
    <property type="protein sequence ID" value="ABP79867.1"/>
    <property type="molecule type" value="Genomic_DNA"/>
</dbReference>
<dbReference type="eggNOG" id="COG1485">
    <property type="taxonomic scope" value="Bacteria"/>
</dbReference>
<feature type="compositionally biased region" description="Low complexity" evidence="3">
    <location>
        <begin position="213"/>
        <end position="240"/>
    </location>
</feature>
<gene>
    <name evidence="4" type="ordered locus">PST_2204</name>
</gene>
<organism evidence="4 5">
    <name type="scientific">Stutzerimonas stutzeri (strain A1501)</name>
    <name type="common">Pseudomonas stutzeri</name>
    <dbReference type="NCBI Taxonomy" id="379731"/>
    <lineage>
        <taxon>Bacteria</taxon>
        <taxon>Pseudomonadati</taxon>
        <taxon>Pseudomonadota</taxon>
        <taxon>Gammaproteobacteria</taxon>
        <taxon>Pseudomonadales</taxon>
        <taxon>Pseudomonadaceae</taxon>
        <taxon>Stutzerimonas</taxon>
    </lineage>
</organism>
<evidence type="ECO:0008006" key="6">
    <source>
        <dbReference type="Google" id="ProtNLM"/>
    </source>
</evidence>
<dbReference type="KEGG" id="psa:PST_2204"/>
<keyword evidence="2" id="KW-0067">ATP-binding</keyword>
<accession>A4VLL6</accession>
<keyword evidence="5" id="KW-1185">Reference proteome</keyword>
<dbReference type="GO" id="GO:0005524">
    <property type="term" value="F:ATP binding"/>
    <property type="evidence" value="ECO:0007669"/>
    <property type="project" value="UniProtKB-KW"/>
</dbReference>
<dbReference type="NCBIfam" id="NF040713">
    <property type="entry name" value="ZapE"/>
    <property type="match status" value="1"/>
</dbReference>
<dbReference type="PANTHER" id="PTHR12169">
    <property type="entry name" value="ATPASE N2B"/>
    <property type="match status" value="1"/>
</dbReference>